<gene>
    <name evidence="2" type="ORF">KFE25_003310</name>
</gene>
<name>A0A8J5XHR8_DIALT</name>
<reference evidence="2" key="1">
    <citation type="submission" date="2021-05" db="EMBL/GenBank/DDBJ databases">
        <title>The genome of the haptophyte Pavlova lutheri (Diacronema luteri, Pavlovales) - a model for lipid biosynthesis in eukaryotic algae.</title>
        <authorList>
            <person name="Hulatt C.J."/>
            <person name="Posewitz M.C."/>
        </authorList>
    </citation>
    <scope>NUCLEOTIDE SEQUENCE</scope>
    <source>
        <strain evidence="2">NIVA-4/92</strain>
    </source>
</reference>
<feature type="chain" id="PRO_5035242394" description="Hexosyltransferase" evidence="1">
    <location>
        <begin position="17"/>
        <end position="316"/>
    </location>
</feature>
<proteinExistence type="predicted"/>
<organism evidence="2 3">
    <name type="scientific">Diacronema lutheri</name>
    <name type="common">Unicellular marine alga</name>
    <name type="synonym">Monochrysis lutheri</name>
    <dbReference type="NCBI Taxonomy" id="2081491"/>
    <lineage>
        <taxon>Eukaryota</taxon>
        <taxon>Haptista</taxon>
        <taxon>Haptophyta</taxon>
        <taxon>Pavlovophyceae</taxon>
        <taxon>Pavlovales</taxon>
        <taxon>Pavlovaceae</taxon>
        <taxon>Diacronema</taxon>
    </lineage>
</organism>
<evidence type="ECO:0000313" key="2">
    <source>
        <dbReference type="EMBL" id="KAG8464247.1"/>
    </source>
</evidence>
<accession>A0A8J5XHR8</accession>
<keyword evidence="1" id="KW-0732">Signal</keyword>
<evidence type="ECO:0000256" key="1">
    <source>
        <dbReference type="SAM" id="SignalP"/>
    </source>
</evidence>
<keyword evidence="3" id="KW-1185">Reference proteome</keyword>
<protein>
    <recommendedName>
        <fullName evidence="4">Hexosyltransferase</fullName>
    </recommendedName>
</protein>
<evidence type="ECO:0008006" key="4">
    <source>
        <dbReference type="Google" id="ProtNLM"/>
    </source>
</evidence>
<evidence type="ECO:0000313" key="3">
    <source>
        <dbReference type="Proteomes" id="UP000751190"/>
    </source>
</evidence>
<dbReference type="Proteomes" id="UP000751190">
    <property type="component" value="Unassembled WGS sequence"/>
</dbReference>
<dbReference type="EMBL" id="JAGTXO010000013">
    <property type="protein sequence ID" value="KAG8464247.1"/>
    <property type="molecule type" value="Genomic_DNA"/>
</dbReference>
<feature type="signal peptide" evidence="1">
    <location>
        <begin position="1"/>
        <end position="16"/>
    </location>
</feature>
<sequence>MRTWAVALAALARVGALRPAAERPCAMIVDVVLMSNHVSCIVNSTIASLIRLHSPRPRTVHVVVPDALVGACTAQLGAVARCHAEHALVGLSKDEVVSILIAKGERWLQKARSVRKRALWFYQQVVKLTLPLSLRSLSRHFLVWDADQLLARPYASCIDGHVRIDYVSTVDKHTARNTHYESTTRALLGYVSPPPRNWVTHKMYVVQAHARRMLERLCGAAHDASACAAEILRRIPTNADPHLGLSEYDLYAAYMLREAQALVLPQAVRLFRTEPLHKRPAAEICGELNAGLDGFLQRLGGQAAAAAADMIVVESF</sequence>
<dbReference type="AlphaFoldDB" id="A0A8J5XHR8"/>
<comment type="caution">
    <text evidence="2">The sequence shown here is derived from an EMBL/GenBank/DDBJ whole genome shotgun (WGS) entry which is preliminary data.</text>
</comment>